<evidence type="ECO:0000256" key="2">
    <source>
        <dbReference type="ARBA" id="ARBA00004240"/>
    </source>
</evidence>
<evidence type="ECO:0000256" key="9">
    <source>
        <dbReference type="ARBA" id="ARBA00023306"/>
    </source>
</evidence>
<dbReference type="SMART" id="SM00248">
    <property type="entry name" value="ANK"/>
    <property type="match status" value="13"/>
</dbReference>
<dbReference type="EMBL" id="CAJZBQ010000043">
    <property type="protein sequence ID" value="CAG9327270.1"/>
    <property type="molecule type" value="Genomic_DNA"/>
</dbReference>
<evidence type="ECO:0000313" key="19">
    <source>
        <dbReference type="Proteomes" id="UP001162131"/>
    </source>
</evidence>
<dbReference type="Pfam" id="PF00632">
    <property type="entry name" value="HECT"/>
    <property type="match status" value="1"/>
</dbReference>
<dbReference type="GO" id="GO:0032580">
    <property type="term" value="C:Golgi cisterna membrane"/>
    <property type="evidence" value="ECO:0007669"/>
    <property type="project" value="UniProtKB-SubCell"/>
</dbReference>
<dbReference type="SUPFAM" id="SSF48403">
    <property type="entry name" value="Ankyrin repeat"/>
    <property type="match status" value="2"/>
</dbReference>
<feature type="active site" description="Glycyl thioester intermediate" evidence="15">
    <location>
        <position position="4011"/>
    </location>
</feature>
<dbReference type="Gene3D" id="3.30.2410.10">
    <property type="entry name" value="Hect, E3 ligase catalytic domain"/>
    <property type="match status" value="1"/>
</dbReference>
<evidence type="ECO:0000259" key="17">
    <source>
        <dbReference type="PROSITE" id="PS50237"/>
    </source>
</evidence>
<keyword evidence="14" id="KW-0040">ANK repeat</keyword>
<dbReference type="Pfam" id="PF00023">
    <property type="entry name" value="Ank"/>
    <property type="match status" value="1"/>
</dbReference>
<keyword evidence="8" id="KW-0333">Golgi apparatus</keyword>
<gene>
    <name evidence="18" type="ORF">BSTOLATCC_MIC43310</name>
</gene>
<proteinExistence type="predicted"/>
<dbReference type="PROSITE" id="PS50088">
    <property type="entry name" value="ANK_REPEAT"/>
    <property type="match status" value="1"/>
</dbReference>
<dbReference type="SUPFAM" id="SSF56204">
    <property type="entry name" value="Hect, E3 ligase catalytic domain"/>
    <property type="match status" value="1"/>
</dbReference>
<evidence type="ECO:0000256" key="10">
    <source>
        <dbReference type="ARBA" id="ARBA00037859"/>
    </source>
</evidence>
<keyword evidence="9" id="KW-0131">Cell cycle</keyword>
<dbReference type="GO" id="GO:0061630">
    <property type="term" value="F:ubiquitin protein ligase activity"/>
    <property type="evidence" value="ECO:0007669"/>
    <property type="project" value="UniProtKB-EC"/>
</dbReference>
<dbReference type="SMART" id="SM00119">
    <property type="entry name" value="HECTc"/>
    <property type="match status" value="1"/>
</dbReference>
<evidence type="ECO:0000256" key="5">
    <source>
        <dbReference type="ARBA" id="ARBA00022679"/>
    </source>
</evidence>
<accession>A0AAU9JQK3</accession>
<dbReference type="PANTHER" id="PTHR11254:SF440">
    <property type="entry name" value="E3 UBIQUITIN-PROTEIN LIGASE NEDD-4"/>
    <property type="match status" value="1"/>
</dbReference>
<dbReference type="InterPro" id="IPR050409">
    <property type="entry name" value="E3_ubiq-protein_ligase"/>
</dbReference>
<sequence length="4044" mass="469442">MEEALELIYSNSDDFQVLSFLKVQSSSLQGQDHLLLNIFHHLVLAKRSHLIMGLFAFDTSILAQQDLCGKTVLHFLAEKRDYRNLEAILKMNPRLGSIKDSSQRTVWHTLLIKPDLLEIFKLMEYCSSNDFYYEDYLDLTVEDFWNIYYKDFQALIWEKALDEDFDLLKKARKWTKKKLSKDINTMEDIGLTLLKEFSIKAKLSKLKQYLSITPKNLNYRDFKGKSAIMYILESDLIDIEDRIDLFLGYENSVDLFDNEAKTPIHYLLRNKNIETQAKVRILRKFRDYNQDMLKNMISAVDVWGENAFSLAANEESNDCLQTLLYLYGETIGLYSITKQLPSYFISTNNSWPYYFKTQDKETFKNFKWKYPVSPLEIAIEQKSPEMLGFLIANGFNANSFTNSGKSILEAAILVNDIEIIKTLTKNNRLHFYYTEASDKKGKNTHNSYEEASLNYEKIDFSLFAVSSFTKPQIIVILLEHFLMQLGSEEMLTRSFIRNHSAKSLWNINKTSFTKLLVKKNAIEQVRAFLEFLINNIGLSHSLKIFIEVYCYTIYFGKNEIFNMMGELLEKNSISIDLTHEIRELEWFNEFLYKIVKKKHMTYYATDSSDYKDYFSHFYLSYTFLSNNPSIEISKKLIKSESIFTEIETEETTFLSRTHLLLAGKLEWLKRFKKNISVHKSFEVILIELIKCSYQYHAEESNNFNLCSLLDLSVELNYKELFRTVIAEYDNRLYINSHKPNFMQRKKWFIFLINSELFDILPKLLELIVIYKEFSIAEDEFNQYLLQHLTKGKSKVFIDILRRISLENLHFSVKKLLTYQFFLKRNDKSAYDEMKPLICATKNAIIKKRPLAYYLCENDNFLQLIKEILDYQPQWLLWTDKSKNLLTRACKYGQLKIIKLMIAYEIPIPTEVFAKIICAVSLLGYKLHDPFKMQIWNQLTEENLKREAVITLLINYYTTTTDNPNSSSQYYNESAYSNPMIAASSSQSEQTIMSMLEKCFIPEILGKTYKIKNLNMKNASSQIGQNNLEFFDKYPLKECLLHNQEENVALVLIKYLPKDILSSDLYQECILLASKRKWWKVLEKLMETINPTNKSLGLIAEQLVKENQLNLLEKLVSLAVESRIGINRAFYTAIAEKNMAAIKIFASNLNTFWISFGLDVMTSFKFSPDLRKELTPLIKMLGESNPLKLATALCNCNLVKEILSTPNNHNLIICSNNREVKKYSKSEKEEMRSDDYKITPLEIAALNGFWQLLELYLDNLPSQIENIKDIISSAILYAIIGESVLFNDRYIQLPNYIPKQISSAPLISRYICSPSKWSCSEDFIFPNSQQDYNQVLQILLNSERDIEPEFDSLIIASFYGQSWFMDYIKGHLCQSSEDLLNIFTASINGYIYRFAPNFYSFYGSSCSKFLFKLGSNYNSPEERKTHKQSWNEFLVFLSENLSIMDIENTHQNKMKFLHIFYICLHYHLLDVAVPLFQLVNKLEVEPSIFGGILITAARIGDIKGLNKLLDMGANPDWCQALPPWELVPRYDANELSSYKEHEDLGPWSDSDSSSVKNEEAPRSNFTATLPTALHWAAERSDEKMIDLLLQHKARINIQVRLSLLKPYLGKKQLRVLLVTPLDVACLRGNWEIISKLGEVNEENLILVFMSGKIDSFIKGISNIKNLEEYVKSKKLLNKACRHGFREIAEYLLQFYRGNEIVESVKRKGLGILHYCAINGNEQLIRKIIDKIPEELQKELFDAKTAYGFTPYLLSKYVSKTPMNFIFSNGLTDISSYLLLQHSFCTSFFSCPKYPSLAPHYHYESPPAWKKIPLIFGLSKAIGSKNIPLLYCTLKDNLLIKDIIKYHEKSTSEEGKIIDNLYKEAIKSNNLWGMQILRACGLMPSKKVMIFAAEQGRDDVVLFLFEYFGISDSPFSKLEQEGKIKGFDHGLLNDLIALHKPESIKQTIKDTFFRKIAEPACRTGCRYTIELILSINPLAFDIKALESIFGYNYFDLGVLILLYFVQNSMINSEQIEEQLKSIGSMISEIKLQALLLELVQRGIISENNWNLILSHYDFRKDFDEDTRFLWRDKLFFHTAAADLLRNEVNKIISESSLVFLKEKGEEELEKYIPYLKSYISYQKSSENELIIYDKKWISIEIDQALMSELVGIKKGWQKILCLVQMFSSSGLFSLLDTKWVPNKHKVNYLLSSKEEPSYEIIPDKEINIKGKIEIIDKNIENSSIFSSVQKSLQVTIEKPIIISKNYLQAAVKRYLKFFNKYYLKGKAKLRMIYDSIPQEHYETIIEQFKLIKKVYKTKNRKIIDEIFIGKACGALNLLMAIRMIFIEEHTYYKHFRFEKPREPEAPRQEPEPPVFTRSVSGVLRPTVGNEDPPQEITDTFNKVNLSYVNLAIRYVEPENYEDSSFDSDEWKFTINKGDAIYSLANVSIYNELKLKVITHRLFWFWEKDMINLARQIEFELLTLYNEIGLAVSNSFTNEKCSHPLNVIEEFFETEDLKTWFGNMLIALTKHKKLVLEAKGIYIDFNVKEANFNTKTENIDDIVNIYDLTFDFKYGYILVTIWVYRKNPLLEIESNKDFPIKSVDEISWNFLTKMLTPPQIMEEILQITEFTLKLNEFPVSESIGSKVTFYFDKQSLYDAVSKNFEILFSDCCSFSEKLVNIKKLEYIAKQLQSRTLWDNITISLSQSTWDDLMINQSFSLYTSSFILGNSISNKIKRNAQIACNRHFSKLKRSYLLNFSISNLSLICKKDDTVLINTSKVLKIKSIDEIKIMGNEEDFPINKISQIFKVYKDFPSEEEIEMKEGPIFICDSAGRIWFFDQESLPKYEEAKGELYKEKLRFPKCGEIYKPIPKEISLQFSENRPGLNLSLTKDFDIKVNFVFPEPSLEQTLLSNPNYYELIDNLCWYFKQLRKITGLKQWNIPVNIDWNDSGEAPIIEDMAEFFNNDIKECLINVYEAIKNVCDYNGFIFDIETYDPNDIQIKQISKHEIAKLFSENIKEIVIKISNSINECSIKENMLFVCLPTSRKSESIKDIYSKSSTMRVIIKHLSEISLSQLPENTKVSLHKDEFSLQDLILFSQAPRISKHFDMVGKILNIDVMIEINQYKNNPDELLAISINEVLLVSITAAEMVNIPSIFDLLVKLKENTWHEVNLFKILPADFNSVLFSPEGVLNYIVHFGKLDYITATGICYDNLQAFSVELTKDIFSIKNLPENSCILIVFFDNGFPIDSKIVYTGPQIPKHLIEFYDSSKQKQNQYKLLMQEIPQFKHSTKTPPSIFNLLSNINNEQLEDYDLIVSNDFFISCIGEEYSLGHQNSYRYIKITPEIYLISINWTSNEKRVFYFISKKTGVPQPIMNFSNKNPTDRGFLTHTQSGNEKAKPLLLNHYESYLQIELTEKQLSYKHSYIATSSDEKLRVKNKSKKKNLLIKLCNKSPSHPKSLKDAICSRAGCERSDLLLIRADCDLRGSYNINHLQGVFKHKQNPEVEYEATIYPHSSDSCIIKWTPFSKGFYIFYLNSHKLKSSKPIYVCPAKISPSHCIVANVGDIFQMEKHKVFVKVCDEYKNFYSPCDFEAHKILEKPFELNPNAEEFIPSPEVDLESPLPSINAEVFKNHMSLASNVLISATLFNKAGKEYPVKLKFLQELGQVLLIIKIKTSTDATLKVFINNIELSNSPIDFTVKPMRFEVKRKLFFKKAKRLHGFYENHNVDVVRTQFLESLRKNFNEDVETLRGYLNIKFEHEPGIDGGGLSREFFDKLGREIVLPEHHLFIQVGDFFKINPLSSQNPNHLELFHVLGAYFAKAILHKYLLEINFAPSIYKQLLGRGLIPEDLKDDDPIFYNSLKEILTMDPALLEYSELTFVVTSEDKQIVELIPNGAEIKVTAENRQQYFETRALWHLYGSVAFQMESFTTSFQDVITLDLLSFLNPEDLQILFNGSSTYNLSFIKKRTSHYGPGLSSQVVQWLWTWLENSNEEILKAFLRFVTGSSRIPYKQRNWGIVLSPQLENGILPTASTCGSTIYIPNYKSYKEFSKFMTIAVLEGSEGYGTH</sequence>
<keyword evidence="7" id="KW-0256">Endoplasmic reticulum</keyword>
<dbReference type="InterPro" id="IPR035983">
    <property type="entry name" value="Hect_E3_ubiquitin_ligase"/>
</dbReference>
<evidence type="ECO:0000256" key="15">
    <source>
        <dbReference type="PROSITE-ProRule" id="PRU00104"/>
    </source>
</evidence>
<name>A0AAU9JQK3_9CILI</name>
<dbReference type="PANTHER" id="PTHR11254">
    <property type="entry name" value="HECT DOMAIN UBIQUITIN-PROTEIN LIGASE"/>
    <property type="match status" value="1"/>
</dbReference>
<keyword evidence="19" id="KW-1185">Reference proteome</keyword>
<feature type="region of interest" description="Disordered" evidence="16">
    <location>
        <begin position="1540"/>
        <end position="1561"/>
    </location>
</feature>
<evidence type="ECO:0000256" key="12">
    <source>
        <dbReference type="ARBA" id="ARBA00041409"/>
    </source>
</evidence>
<feature type="domain" description="HECT" evidence="17">
    <location>
        <begin position="3722"/>
        <end position="4044"/>
    </location>
</feature>
<dbReference type="InterPro" id="IPR002110">
    <property type="entry name" value="Ankyrin_rpt"/>
</dbReference>
<organism evidence="18 19">
    <name type="scientific">Blepharisma stoltei</name>
    <dbReference type="NCBI Taxonomy" id="1481888"/>
    <lineage>
        <taxon>Eukaryota</taxon>
        <taxon>Sar</taxon>
        <taxon>Alveolata</taxon>
        <taxon>Ciliophora</taxon>
        <taxon>Postciliodesmatophora</taxon>
        <taxon>Heterotrichea</taxon>
        <taxon>Heterotrichida</taxon>
        <taxon>Blepharismidae</taxon>
        <taxon>Blepharisma</taxon>
    </lineage>
</organism>
<evidence type="ECO:0000256" key="1">
    <source>
        <dbReference type="ARBA" id="ARBA00000885"/>
    </source>
</evidence>
<dbReference type="Proteomes" id="UP001162131">
    <property type="component" value="Unassembled WGS sequence"/>
</dbReference>
<evidence type="ECO:0000256" key="6">
    <source>
        <dbReference type="ARBA" id="ARBA00022786"/>
    </source>
</evidence>
<dbReference type="EC" id="2.3.2.26" evidence="4"/>
<evidence type="ECO:0000256" key="13">
    <source>
        <dbReference type="ARBA" id="ARBA00042378"/>
    </source>
</evidence>
<comment type="subcellular location">
    <subcellularLocation>
        <location evidence="2">Endoplasmic reticulum</location>
    </subcellularLocation>
    <subcellularLocation>
        <location evidence="10">Golgi apparatus</location>
        <location evidence="10">Golgi stack membrane</location>
    </subcellularLocation>
</comment>
<evidence type="ECO:0000256" key="7">
    <source>
        <dbReference type="ARBA" id="ARBA00022824"/>
    </source>
</evidence>
<keyword evidence="5" id="KW-0808">Transferase</keyword>
<feature type="repeat" description="ANK" evidence="14">
    <location>
        <begin position="1567"/>
        <end position="1599"/>
    </location>
</feature>
<dbReference type="PROSITE" id="PS50237">
    <property type="entry name" value="HECT"/>
    <property type="match status" value="1"/>
</dbReference>
<evidence type="ECO:0000256" key="14">
    <source>
        <dbReference type="PROSITE-ProRule" id="PRU00023"/>
    </source>
</evidence>
<evidence type="ECO:0000256" key="11">
    <source>
        <dbReference type="ARBA" id="ARBA00040370"/>
    </source>
</evidence>
<comment type="pathway">
    <text evidence="3">Protein modification; protein ubiquitination.</text>
</comment>
<dbReference type="Gene3D" id="1.25.40.20">
    <property type="entry name" value="Ankyrin repeat-containing domain"/>
    <property type="match status" value="3"/>
</dbReference>
<evidence type="ECO:0000256" key="4">
    <source>
        <dbReference type="ARBA" id="ARBA00012485"/>
    </source>
</evidence>
<protein>
    <recommendedName>
        <fullName evidence="11">E3 ubiquitin-protein ligase HACE1</fullName>
        <ecNumber evidence="4">2.3.2.26</ecNumber>
    </recommendedName>
    <alternativeName>
        <fullName evidence="13">HECT domain and ankyrin repeat-containing E3 ubiquitin-protein ligase 1</fullName>
    </alternativeName>
    <alternativeName>
        <fullName evidence="12">HECT-type E3 ubiquitin transferase HACE1</fullName>
    </alternativeName>
</protein>
<keyword evidence="6 15" id="KW-0833">Ubl conjugation pathway</keyword>
<dbReference type="InterPro" id="IPR036770">
    <property type="entry name" value="Ankyrin_rpt-contain_sf"/>
</dbReference>
<evidence type="ECO:0000256" key="3">
    <source>
        <dbReference type="ARBA" id="ARBA00004906"/>
    </source>
</evidence>
<reference evidence="18" key="1">
    <citation type="submission" date="2021-09" db="EMBL/GenBank/DDBJ databases">
        <authorList>
            <consortium name="AG Swart"/>
            <person name="Singh M."/>
            <person name="Singh A."/>
            <person name="Seah K."/>
            <person name="Emmerich C."/>
        </authorList>
    </citation>
    <scope>NUCLEOTIDE SEQUENCE</scope>
    <source>
        <strain evidence="18">ATCC30299</strain>
    </source>
</reference>
<dbReference type="InterPro" id="IPR000569">
    <property type="entry name" value="HECT_dom"/>
</dbReference>
<evidence type="ECO:0000313" key="18">
    <source>
        <dbReference type="EMBL" id="CAG9327270.1"/>
    </source>
</evidence>
<dbReference type="Gene3D" id="3.90.1750.10">
    <property type="entry name" value="Hect, E3 ligase catalytic domains"/>
    <property type="match status" value="1"/>
</dbReference>
<comment type="catalytic activity">
    <reaction evidence="1">
        <text>S-ubiquitinyl-[E2 ubiquitin-conjugating enzyme]-L-cysteine + [acceptor protein]-L-lysine = [E2 ubiquitin-conjugating enzyme]-L-cysteine + N(6)-ubiquitinyl-[acceptor protein]-L-lysine.</text>
        <dbReference type="EC" id="2.3.2.26"/>
    </reaction>
</comment>
<comment type="caution">
    <text evidence="18">The sequence shown here is derived from an EMBL/GenBank/DDBJ whole genome shotgun (WGS) entry which is preliminary data.</text>
</comment>
<dbReference type="GO" id="GO:0005783">
    <property type="term" value="C:endoplasmic reticulum"/>
    <property type="evidence" value="ECO:0007669"/>
    <property type="project" value="UniProtKB-SubCell"/>
</dbReference>
<evidence type="ECO:0000256" key="16">
    <source>
        <dbReference type="SAM" id="MobiDB-lite"/>
    </source>
</evidence>
<dbReference type="Gene3D" id="3.30.2160.10">
    <property type="entry name" value="Hect, E3 ligase catalytic domain"/>
    <property type="match status" value="1"/>
</dbReference>
<evidence type="ECO:0000256" key="8">
    <source>
        <dbReference type="ARBA" id="ARBA00023034"/>
    </source>
</evidence>